<proteinExistence type="predicted"/>
<protein>
    <recommendedName>
        <fullName evidence="1">YcaO domain-containing protein</fullName>
    </recommendedName>
</protein>
<dbReference type="RefSeq" id="WP_203692854.1">
    <property type="nucleotide sequence ID" value="NZ_BAAALC010000028.1"/>
</dbReference>
<comment type="caution">
    <text evidence="2">The sequence shown here is derived from an EMBL/GenBank/DDBJ whole genome shotgun (WGS) entry which is preliminary data.</text>
</comment>
<dbReference type="Gene3D" id="3.40.50.720">
    <property type="entry name" value="NAD(P)-binding Rossmann-like Domain"/>
    <property type="match status" value="1"/>
</dbReference>
<dbReference type="AlphaFoldDB" id="A0A8J3L4S3"/>
<reference evidence="2 3" key="1">
    <citation type="submission" date="2021-01" db="EMBL/GenBank/DDBJ databases">
        <title>Whole genome shotgun sequence of Catellatospora coxensis NBRC 107359.</title>
        <authorList>
            <person name="Komaki H."/>
            <person name="Tamura T."/>
        </authorList>
    </citation>
    <scope>NUCLEOTIDE SEQUENCE [LARGE SCALE GENOMIC DNA]</scope>
    <source>
        <strain evidence="2 3">NBRC 107359</strain>
    </source>
</reference>
<dbReference type="Gene3D" id="3.30.40.250">
    <property type="match status" value="1"/>
</dbReference>
<evidence type="ECO:0000313" key="3">
    <source>
        <dbReference type="Proteomes" id="UP000630887"/>
    </source>
</evidence>
<dbReference type="PROSITE" id="PS51664">
    <property type="entry name" value="YCAO"/>
    <property type="match status" value="1"/>
</dbReference>
<dbReference type="InterPro" id="IPR003776">
    <property type="entry name" value="YcaO-like_dom"/>
</dbReference>
<evidence type="ECO:0000259" key="1">
    <source>
        <dbReference type="PROSITE" id="PS51664"/>
    </source>
</evidence>
<dbReference type="PANTHER" id="PTHR37809">
    <property type="entry name" value="RIBOSOMAL PROTEIN S12 METHYLTHIOTRANSFERASE ACCESSORY FACTOR YCAO"/>
    <property type="match status" value="1"/>
</dbReference>
<dbReference type="InterPro" id="IPR022291">
    <property type="entry name" value="Bacteriocin_synth_cyclodeHase"/>
</dbReference>
<keyword evidence="3" id="KW-1185">Reference proteome</keyword>
<dbReference type="Gene3D" id="3.30.1330.230">
    <property type="match status" value="1"/>
</dbReference>
<organism evidence="2 3">
    <name type="scientific">Catellatospora coxensis</name>
    <dbReference type="NCBI Taxonomy" id="310354"/>
    <lineage>
        <taxon>Bacteria</taxon>
        <taxon>Bacillati</taxon>
        <taxon>Actinomycetota</taxon>
        <taxon>Actinomycetes</taxon>
        <taxon>Micromonosporales</taxon>
        <taxon>Micromonosporaceae</taxon>
        <taxon>Catellatospora</taxon>
    </lineage>
</organism>
<accession>A0A8J3L4S3</accession>
<dbReference type="Gene3D" id="3.30.160.660">
    <property type="match status" value="1"/>
</dbReference>
<name>A0A8J3L4S3_9ACTN</name>
<dbReference type="Pfam" id="PF02624">
    <property type="entry name" value="YcaO"/>
    <property type="match status" value="1"/>
</dbReference>
<dbReference type="PANTHER" id="PTHR37809:SF1">
    <property type="entry name" value="RIBOSOMAL PROTEIN S12 METHYLTHIOTRANSFERASE ACCESSORY FACTOR YCAO"/>
    <property type="match status" value="1"/>
</dbReference>
<dbReference type="Proteomes" id="UP000630887">
    <property type="component" value="Unassembled WGS sequence"/>
</dbReference>
<sequence length="687" mass="73820">MSTLATALRGFDLPVLDADRFEPTAAGPPGSVVFELAGMGNVHVRATARSEPQGSARATVGVLSPGTPGADVAFGADAAPGPAVVVLQDWTRAQAEQLSRAAYAGARPVLPVRLDGGLVLIGPLLHRTAPVCLGCAEAARLSVFGPTVPQRTPGLAFGGLLPPTLLAPLAALLAGALADPAGYEGTVLALRADRLTVSTHRVRPARQGCAVCAPLPDDTPQAARITLTPSPAADPYAFRAVNERTTREGLRAELFDWRHGPVAHLRRTENMPLPLVTAELSGDSVIRESGYGRARTFADAERVGLFEAAERYTGMRPHGRRTAITASYAELDPATTIDPARLGLQDPAYLDHPEFKLKPYTPDLRTGWVHGWSLTRDRLATVPEHVAYWGLHASAGPRFLYESSNGCGLGNSLTEAVLYGLYEVAERDAFLMAWYARTPLRRVAVPADDPVLPHLADRLEQAGYRLMFFDATNDFDVPTVLALVLHRDPASGAPQALFAAGAHPDPRAAMRSAAAEAVVDAIVTPDVVRAKPHYLDRARLLPMLDDPALVLTLDDHVALNTLPEARERYDFLLGDDDPDGGDDWREVWPGRPAPAGDLSVLLAGTLARLDRAGLEVVAVDQTDPRLRDRLGLHSAKVIVPGSLPMTFGHLNHRTRDLPRLLEVPFRLGRAAAPLRYDDLARHPHPFP</sequence>
<dbReference type="NCBIfam" id="TIGR03882">
    <property type="entry name" value="cyclo_dehyd_2"/>
    <property type="match status" value="1"/>
</dbReference>
<evidence type="ECO:0000313" key="2">
    <source>
        <dbReference type="EMBL" id="GIG06480.1"/>
    </source>
</evidence>
<dbReference type="NCBIfam" id="TIGR03604">
    <property type="entry name" value="TOMM_cyclo_SagD"/>
    <property type="match status" value="1"/>
</dbReference>
<gene>
    <name evidence="2" type="ORF">Cco03nite_31800</name>
</gene>
<feature type="domain" description="YcaO" evidence="1">
    <location>
        <begin position="292"/>
        <end position="687"/>
    </location>
</feature>
<dbReference type="InterPro" id="IPR027624">
    <property type="entry name" value="TOMM_cyclo_SagD"/>
</dbReference>
<dbReference type="EMBL" id="BONI01000023">
    <property type="protein sequence ID" value="GIG06480.1"/>
    <property type="molecule type" value="Genomic_DNA"/>
</dbReference>